<feature type="compositionally biased region" description="Polar residues" evidence="1">
    <location>
        <begin position="705"/>
        <end position="717"/>
    </location>
</feature>
<feature type="compositionally biased region" description="Low complexity" evidence="1">
    <location>
        <begin position="601"/>
        <end position="612"/>
    </location>
</feature>
<dbReference type="EMBL" id="CAJVPS010002790">
    <property type="protein sequence ID" value="CAG8576374.1"/>
    <property type="molecule type" value="Genomic_DNA"/>
</dbReference>
<name>A0A9N9BU16_9GLOM</name>
<dbReference type="PANTHER" id="PTHR22957:SF27">
    <property type="entry name" value="TBC1 DOMAIN FAMILY MEMBER 13"/>
    <property type="match status" value="1"/>
</dbReference>
<dbReference type="GO" id="GO:0006886">
    <property type="term" value="P:intracellular protein transport"/>
    <property type="evidence" value="ECO:0007669"/>
    <property type="project" value="TreeGrafter"/>
</dbReference>
<feature type="domain" description="Rab-GAP TBC" evidence="2">
    <location>
        <begin position="39"/>
        <end position="436"/>
    </location>
</feature>
<dbReference type="SMART" id="SM00164">
    <property type="entry name" value="TBC"/>
    <property type="match status" value="1"/>
</dbReference>
<dbReference type="AlphaFoldDB" id="A0A9N9BU16"/>
<feature type="region of interest" description="Disordered" evidence="1">
    <location>
        <begin position="695"/>
        <end position="717"/>
    </location>
</feature>
<feature type="region of interest" description="Disordered" evidence="1">
    <location>
        <begin position="600"/>
        <end position="625"/>
    </location>
</feature>
<keyword evidence="4" id="KW-1185">Reference proteome</keyword>
<dbReference type="Gene3D" id="1.10.472.80">
    <property type="entry name" value="Ypt/Rab-GAP domain of gyp1p, domain 3"/>
    <property type="match status" value="1"/>
</dbReference>
<feature type="region of interest" description="Disordered" evidence="1">
    <location>
        <begin position="265"/>
        <end position="289"/>
    </location>
</feature>
<organism evidence="3 4">
    <name type="scientific">Ambispora leptoticha</name>
    <dbReference type="NCBI Taxonomy" id="144679"/>
    <lineage>
        <taxon>Eukaryota</taxon>
        <taxon>Fungi</taxon>
        <taxon>Fungi incertae sedis</taxon>
        <taxon>Mucoromycota</taxon>
        <taxon>Glomeromycotina</taxon>
        <taxon>Glomeromycetes</taxon>
        <taxon>Archaeosporales</taxon>
        <taxon>Ambisporaceae</taxon>
        <taxon>Ambispora</taxon>
    </lineage>
</organism>
<dbReference type="Proteomes" id="UP000789508">
    <property type="component" value="Unassembled WGS sequence"/>
</dbReference>
<sequence length="717" mass="80189">MDYKERLAQFEDILSSKDLINDPIIDLYKFRHLCFRGIPDKPGIRQKSWKVLLGYLPTDKRKWQKTLSENRSTYYSFVRDLLAEPSEEELSGGQNSDHPLNPAPNSKWAEYFADNIILEQIDKDVCRTLPDFAFFQQPVPQSPLSPLSPRLSHLELIKKNDGAFSSILEQLENGWNDDNNISNQDIDGFVSLEASIESLPPPLSPLSPVTNTSTTAPTSRRTSTSSMKQPIDLDSASYANPITPIRSRRSIFRRVQHLNKDFFRRENRPVSPTLGQKSGAANADNGAQDDENQIDLHWEAIERILFIYAKLNPGIGYVQGMNEILGPIYYTMANDGDEEGRAHAEADSFFVFTSLMADIRDHFVRSLDHDDTTGIGATMTKMNRRLRAFAFDLWEDLEQKSLHPPYYSFRWLTVMCAQEFALPDVIRVWDSVFADHDADEGSSSNRFEFLIDFCCAMIICVKDELLKGAFEDNIKLLQHYPIQDPGIVLQKAYQLRESRLLAKLNGNGIDYSSSDVEYGPDGVLEEEEPRRGSSGRMWLQSNGLIFSNGYTKKRSDSLSLSSSTSSSSDLTSSSPHPQRNSLITNTIINSTSIFRRPLPFNSSAASSGSNKSFYGDGSRDSPPLIPGLAQTRMIQVAGQTKAQGLALFNKMKDVVANRSATTTSQLKKATTMSALITINKNNLATSTLSSKSQFRGNGINGGNNFPKTNNLNSIKAK</sequence>
<dbReference type="InterPro" id="IPR000195">
    <property type="entry name" value="Rab-GAP-TBC_dom"/>
</dbReference>
<dbReference type="PANTHER" id="PTHR22957">
    <property type="entry name" value="TBC1 DOMAIN FAMILY MEMBER GTPASE-ACTIVATING PROTEIN"/>
    <property type="match status" value="1"/>
</dbReference>
<dbReference type="Gene3D" id="1.10.10.750">
    <property type="entry name" value="Ypt/Rab-GAP domain of gyp1p, domain 1"/>
    <property type="match status" value="1"/>
</dbReference>
<dbReference type="FunFam" id="1.10.472.80:FF:000048">
    <property type="entry name" value="TBC domain containing protein"/>
    <property type="match status" value="1"/>
</dbReference>
<evidence type="ECO:0000313" key="3">
    <source>
        <dbReference type="EMBL" id="CAG8576374.1"/>
    </source>
</evidence>
<proteinExistence type="predicted"/>
<dbReference type="PROSITE" id="PS50086">
    <property type="entry name" value="TBC_RABGAP"/>
    <property type="match status" value="1"/>
</dbReference>
<evidence type="ECO:0000313" key="4">
    <source>
        <dbReference type="Proteomes" id="UP000789508"/>
    </source>
</evidence>
<dbReference type="GO" id="GO:0005096">
    <property type="term" value="F:GTPase activator activity"/>
    <property type="evidence" value="ECO:0007669"/>
    <property type="project" value="TreeGrafter"/>
</dbReference>
<accession>A0A9N9BU16</accession>
<dbReference type="Pfam" id="PF00566">
    <property type="entry name" value="RabGAP-TBC"/>
    <property type="match status" value="1"/>
</dbReference>
<feature type="compositionally biased region" description="Low complexity" evidence="1">
    <location>
        <begin position="206"/>
        <end position="226"/>
    </location>
</feature>
<reference evidence="3" key="1">
    <citation type="submission" date="2021-06" db="EMBL/GenBank/DDBJ databases">
        <authorList>
            <person name="Kallberg Y."/>
            <person name="Tangrot J."/>
            <person name="Rosling A."/>
        </authorList>
    </citation>
    <scope>NUCLEOTIDE SEQUENCE</scope>
    <source>
        <strain evidence="3">FL130A</strain>
    </source>
</reference>
<evidence type="ECO:0000259" key="2">
    <source>
        <dbReference type="PROSITE" id="PS50086"/>
    </source>
</evidence>
<gene>
    <name evidence="3" type="ORF">ALEPTO_LOCUS7051</name>
</gene>
<dbReference type="InterPro" id="IPR035969">
    <property type="entry name" value="Rab-GAP_TBC_sf"/>
</dbReference>
<comment type="caution">
    <text evidence="3">The sequence shown here is derived from an EMBL/GenBank/DDBJ whole genome shotgun (WGS) entry which is preliminary data.</text>
</comment>
<protein>
    <submittedName>
        <fullName evidence="3">786_t:CDS:1</fullName>
    </submittedName>
</protein>
<feature type="region of interest" description="Disordered" evidence="1">
    <location>
        <begin position="557"/>
        <end position="582"/>
    </location>
</feature>
<dbReference type="OrthoDB" id="27140at2759"/>
<dbReference type="SUPFAM" id="SSF47923">
    <property type="entry name" value="Ypt/Rab-GAP domain of gyp1p"/>
    <property type="match status" value="3"/>
</dbReference>
<dbReference type="Gene3D" id="1.10.8.270">
    <property type="entry name" value="putative rabgap domain of human tbc1 domain family member 14 like domains"/>
    <property type="match status" value="1"/>
</dbReference>
<evidence type="ECO:0000256" key="1">
    <source>
        <dbReference type="SAM" id="MobiDB-lite"/>
    </source>
</evidence>
<feature type="region of interest" description="Disordered" evidence="1">
    <location>
        <begin position="200"/>
        <end position="228"/>
    </location>
</feature>